<reference evidence="1" key="1">
    <citation type="submission" date="2019-11" db="EMBL/GenBank/DDBJ databases">
        <authorList>
            <person name="Feng L."/>
        </authorList>
    </citation>
    <scope>NUCLEOTIDE SEQUENCE</scope>
    <source>
        <strain evidence="1">IbartlettiiLFYP30</strain>
    </source>
</reference>
<gene>
    <name evidence="1" type="ORF">IBLFYP30_00182</name>
</gene>
<evidence type="ECO:0000313" key="1">
    <source>
        <dbReference type="EMBL" id="VYT82593.1"/>
    </source>
</evidence>
<organism evidence="1">
    <name type="scientific">Intestinibacter bartlettii</name>
    <dbReference type="NCBI Taxonomy" id="261299"/>
    <lineage>
        <taxon>Bacteria</taxon>
        <taxon>Bacillati</taxon>
        <taxon>Bacillota</taxon>
        <taxon>Clostridia</taxon>
        <taxon>Peptostreptococcales</taxon>
        <taxon>Peptostreptococcaceae</taxon>
        <taxon>Intestinibacter</taxon>
    </lineage>
</organism>
<accession>A0A6N2ZV31</accession>
<dbReference type="EMBL" id="CACRUE010000012">
    <property type="protein sequence ID" value="VYT82593.1"/>
    <property type="molecule type" value="Genomic_DNA"/>
</dbReference>
<sequence length="53" mass="6071">MKKIIGLIICLALVVILKNPISIGMMYVFDFIGNTFNITTVEVIDFLNEIYYL</sequence>
<protein>
    <submittedName>
        <fullName evidence="1">Uncharacterized protein</fullName>
    </submittedName>
</protein>
<name>A0A6N2ZV31_9FIRM</name>
<dbReference type="RefSeq" id="WP_156530659.1">
    <property type="nucleotide sequence ID" value="NZ_CACRUE010000012.1"/>
</dbReference>
<dbReference type="AlphaFoldDB" id="A0A6N2ZV31"/>
<proteinExistence type="predicted"/>